<keyword evidence="7" id="KW-0269">Exonuclease</keyword>
<dbReference type="SUPFAM" id="SSF53098">
    <property type="entry name" value="Ribonuclease H-like"/>
    <property type="match status" value="1"/>
</dbReference>
<feature type="region of interest" description="Disordered" evidence="11">
    <location>
        <begin position="1"/>
        <end position="61"/>
    </location>
</feature>
<evidence type="ECO:0000256" key="1">
    <source>
        <dbReference type="ARBA" id="ARBA00004123"/>
    </source>
</evidence>
<dbReference type="EMBL" id="JAEPRB010000021">
    <property type="protein sequence ID" value="KAG2226050.1"/>
    <property type="molecule type" value="Genomic_DNA"/>
</dbReference>
<feature type="domain" description="Exonuclease" evidence="12">
    <location>
        <begin position="118"/>
        <end position="279"/>
    </location>
</feature>
<evidence type="ECO:0000256" key="10">
    <source>
        <dbReference type="SAM" id="Coils"/>
    </source>
</evidence>
<protein>
    <recommendedName>
        <fullName evidence="3">RNA exonuclease 4</fullName>
    </recommendedName>
</protein>
<dbReference type="GO" id="GO:0003676">
    <property type="term" value="F:nucleic acid binding"/>
    <property type="evidence" value="ECO:0007669"/>
    <property type="project" value="InterPro"/>
</dbReference>
<comment type="similarity">
    <text evidence="2">Belongs to the REXO4 family.</text>
</comment>
<feature type="coiled-coil region" evidence="10">
    <location>
        <begin position="289"/>
        <end position="318"/>
    </location>
</feature>
<dbReference type="SMART" id="SM00479">
    <property type="entry name" value="EXOIII"/>
    <property type="match status" value="1"/>
</dbReference>
<evidence type="ECO:0000256" key="8">
    <source>
        <dbReference type="ARBA" id="ARBA00023242"/>
    </source>
</evidence>
<evidence type="ECO:0000259" key="12">
    <source>
        <dbReference type="SMART" id="SM00479"/>
    </source>
</evidence>
<dbReference type="Proteomes" id="UP000646827">
    <property type="component" value="Unassembled WGS sequence"/>
</dbReference>
<dbReference type="Pfam" id="PF00929">
    <property type="entry name" value="RNase_T"/>
    <property type="match status" value="1"/>
</dbReference>
<dbReference type="PANTHER" id="PTHR12801:SF45">
    <property type="entry name" value="RNA EXONUCLEASE 4"/>
    <property type="match status" value="1"/>
</dbReference>
<evidence type="ECO:0000256" key="5">
    <source>
        <dbReference type="ARBA" id="ARBA00022722"/>
    </source>
</evidence>
<comment type="function">
    <text evidence="9">Exoribonuclease involved in ribosome biosynthesis. Involved in the processing of ITS1, the internal transcribed spacer localized between the 18S and 5.8S rRNAs.</text>
</comment>
<name>A0A8H7SCF0_9FUNG</name>
<dbReference type="GO" id="GO:0008408">
    <property type="term" value="F:3'-5' exonuclease activity"/>
    <property type="evidence" value="ECO:0007669"/>
    <property type="project" value="InterPro"/>
</dbReference>
<dbReference type="InterPro" id="IPR013520">
    <property type="entry name" value="Ribonucl_H"/>
</dbReference>
<keyword evidence="10" id="KW-0175">Coiled coil</keyword>
<dbReference type="GO" id="GO:0005634">
    <property type="term" value="C:nucleus"/>
    <property type="evidence" value="ECO:0007669"/>
    <property type="project" value="UniProtKB-SubCell"/>
</dbReference>
<dbReference type="InterPro" id="IPR012337">
    <property type="entry name" value="RNaseH-like_sf"/>
</dbReference>
<evidence type="ECO:0000256" key="2">
    <source>
        <dbReference type="ARBA" id="ARBA00010489"/>
    </source>
</evidence>
<dbReference type="InterPro" id="IPR037431">
    <property type="entry name" value="REX4_DEDDh_dom"/>
</dbReference>
<organism evidence="13 14">
    <name type="scientific">Circinella minor</name>
    <dbReference type="NCBI Taxonomy" id="1195481"/>
    <lineage>
        <taxon>Eukaryota</taxon>
        <taxon>Fungi</taxon>
        <taxon>Fungi incertae sedis</taxon>
        <taxon>Mucoromycota</taxon>
        <taxon>Mucoromycotina</taxon>
        <taxon>Mucoromycetes</taxon>
        <taxon>Mucorales</taxon>
        <taxon>Lichtheimiaceae</taxon>
        <taxon>Circinella</taxon>
    </lineage>
</organism>
<evidence type="ECO:0000256" key="7">
    <source>
        <dbReference type="ARBA" id="ARBA00022839"/>
    </source>
</evidence>
<dbReference type="CDD" id="cd06144">
    <property type="entry name" value="REX4_like"/>
    <property type="match status" value="1"/>
</dbReference>
<keyword evidence="5" id="KW-0540">Nuclease</keyword>
<keyword evidence="8" id="KW-0539">Nucleus</keyword>
<comment type="subcellular location">
    <subcellularLocation>
        <location evidence="1">Nucleus</location>
    </subcellularLocation>
</comment>
<comment type="caution">
    <text evidence="13">The sequence shown here is derived from an EMBL/GenBank/DDBJ whole genome shotgun (WGS) entry which is preliminary data.</text>
</comment>
<dbReference type="FunFam" id="3.30.420.10:FF:000007">
    <property type="entry name" value="Interferon-stimulated exonuclease gene 20"/>
    <property type="match status" value="1"/>
</dbReference>
<dbReference type="GO" id="GO:0006364">
    <property type="term" value="P:rRNA processing"/>
    <property type="evidence" value="ECO:0007669"/>
    <property type="project" value="UniProtKB-KW"/>
</dbReference>
<keyword evidence="14" id="KW-1185">Reference proteome</keyword>
<accession>A0A8H7SCF0</accession>
<proteinExistence type="inferred from homology"/>
<evidence type="ECO:0000256" key="6">
    <source>
        <dbReference type="ARBA" id="ARBA00022801"/>
    </source>
</evidence>
<reference evidence="13 14" key="1">
    <citation type="submission" date="2020-12" db="EMBL/GenBank/DDBJ databases">
        <title>Metabolic potential, ecology and presence of endohyphal bacteria is reflected in genomic diversity of Mucoromycotina.</title>
        <authorList>
            <person name="Muszewska A."/>
            <person name="Okrasinska A."/>
            <person name="Steczkiewicz K."/>
            <person name="Drgas O."/>
            <person name="Orlowska M."/>
            <person name="Perlinska-Lenart U."/>
            <person name="Aleksandrzak-Piekarczyk T."/>
            <person name="Szatraj K."/>
            <person name="Zielenkiewicz U."/>
            <person name="Pilsyk S."/>
            <person name="Malc E."/>
            <person name="Mieczkowski P."/>
            <person name="Kruszewska J.S."/>
            <person name="Biernat P."/>
            <person name="Pawlowska J."/>
        </authorList>
    </citation>
    <scope>NUCLEOTIDE SEQUENCE [LARGE SCALE GENOMIC DNA]</scope>
    <source>
        <strain evidence="13 14">CBS 142.35</strain>
    </source>
</reference>
<keyword evidence="4" id="KW-0698">rRNA processing</keyword>
<dbReference type="GO" id="GO:0000027">
    <property type="term" value="P:ribosomal large subunit assembly"/>
    <property type="evidence" value="ECO:0007669"/>
    <property type="project" value="TreeGrafter"/>
</dbReference>
<dbReference type="PANTHER" id="PTHR12801">
    <property type="entry name" value="RNA EXONUCLEASE REXO1 / RECO3 FAMILY MEMBER-RELATED"/>
    <property type="match status" value="1"/>
</dbReference>
<dbReference type="Gene3D" id="3.30.420.10">
    <property type="entry name" value="Ribonuclease H-like superfamily/Ribonuclease H"/>
    <property type="match status" value="1"/>
</dbReference>
<evidence type="ECO:0000256" key="3">
    <source>
        <dbReference type="ARBA" id="ARBA00016937"/>
    </source>
</evidence>
<evidence type="ECO:0000256" key="9">
    <source>
        <dbReference type="ARBA" id="ARBA00025599"/>
    </source>
</evidence>
<evidence type="ECO:0000256" key="4">
    <source>
        <dbReference type="ARBA" id="ARBA00022552"/>
    </source>
</evidence>
<dbReference type="InterPro" id="IPR047021">
    <property type="entry name" value="REXO1/3/4-like"/>
</dbReference>
<evidence type="ECO:0000313" key="13">
    <source>
        <dbReference type="EMBL" id="KAG2226050.1"/>
    </source>
</evidence>
<dbReference type="OrthoDB" id="8191639at2759"/>
<keyword evidence="6" id="KW-0378">Hydrolase</keyword>
<dbReference type="AlphaFoldDB" id="A0A8H7SCF0"/>
<sequence>MKQKKPVITTPSSNWKKIVSTIPKPSPDKKRKAKDQQLHGKLKRTKKIVQKESEVEKSTTTTSAVHSKDELWFGEDIDEKTFEQVYGKKKTAKEIKEMKKEMVEQMNTVSGDQAKIGKYVAIDCEMVGIGPDGEQSALARVSLVNFHGAIVLDTYVKPMDRVTDFRTFVSGIKPEHLKNAMSFREAQQKVDDIIQDRILVGHAVHNDLSVLMLTHPPLLIRDTSKFKQFRELAAGRTPGLKKLVKEILEIDIQSGSHSSIEDARFTMMLYRKVKEDWEKEMGARYGLKMKAMNEKLNARELKLERQEAAKAAKDKKQNKSKKD</sequence>
<evidence type="ECO:0000256" key="11">
    <source>
        <dbReference type="SAM" id="MobiDB-lite"/>
    </source>
</evidence>
<gene>
    <name evidence="13" type="ORF">INT45_002516</name>
</gene>
<evidence type="ECO:0000313" key="14">
    <source>
        <dbReference type="Proteomes" id="UP000646827"/>
    </source>
</evidence>
<dbReference type="InterPro" id="IPR036397">
    <property type="entry name" value="RNaseH_sf"/>
</dbReference>